<comment type="caution">
    <text evidence="1">The sequence shown here is derived from an EMBL/GenBank/DDBJ whole genome shotgun (WGS) entry which is preliminary data.</text>
</comment>
<proteinExistence type="predicted"/>
<gene>
    <name evidence="1" type="ORF">PBV87_11425</name>
</gene>
<keyword evidence="2" id="KW-1185">Reference proteome</keyword>
<evidence type="ECO:0000313" key="1">
    <source>
        <dbReference type="EMBL" id="MDA3732093.1"/>
    </source>
</evidence>
<dbReference type="Proteomes" id="UP001169242">
    <property type="component" value="Unassembled WGS sequence"/>
</dbReference>
<dbReference type="RefSeq" id="WP_271012369.1">
    <property type="nucleotide sequence ID" value="NZ_JAQIFT010000045.1"/>
</dbReference>
<accession>A0AA42J1C3</accession>
<sequence>MVTERDAIAISFLEQFNMAVPKQIAKVAYEDNLKICYNRLNRLHKDKLIYKTENKIGKGFIYSAYRIRSLKQFIHNNIRVEFFLKLLHESDIDEFKVEPVMENIRPDLVVKGTYKHQKYSFIVEIETKQNHSSINYDKHFNFLLINWRKYFNEDDKPIIVYITDKKVDSSKIKFEYRHIKTDLSNFQDIFS</sequence>
<name>A0AA42J1C3_9FIRM</name>
<evidence type="ECO:0000313" key="2">
    <source>
        <dbReference type="Proteomes" id="UP001169242"/>
    </source>
</evidence>
<organism evidence="1 2">
    <name type="scientific">Holtiella tumoricola</name>
    <dbReference type="NCBI Taxonomy" id="3018743"/>
    <lineage>
        <taxon>Bacteria</taxon>
        <taxon>Bacillati</taxon>
        <taxon>Bacillota</taxon>
        <taxon>Clostridia</taxon>
        <taxon>Lachnospirales</taxon>
        <taxon>Cellulosilyticaceae</taxon>
        <taxon>Holtiella</taxon>
    </lineage>
</organism>
<protein>
    <submittedName>
        <fullName evidence="1">Uncharacterized protein</fullName>
    </submittedName>
</protein>
<reference evidence="1" key="1">
    <citation type="journal article" date="2023" name="Int. J. Syst. Evol. Microbiol.">
        <title>&lt;i&gt;Holtiella tumoricola&lt;/i&gt; gen. nov. sp. nov., isolated from a human clinical sample.</title>
        <authorList>
            <person name="Allen-Vercoe E."/>
            <person name="Daigneault M.C."/>
            <person name="Vancuren S.J."/>
            <person name="Cochrane K."/>
            <person name="O'Neal L.L."/>
            <person name="Sankaranarayanan K."/>
            <person name="Lawson P.A."/>
        </authorList>
    </citation>
    <scope>NUCLEOTIDE SEQUENCE</scope>
    <source>
        <strain evidence="1">CC70A</strain>
    </source>
</reference>
<dbReference type="EMBL" id="JAQIFT010000045">
    <property type="protein sequence ID" value="MDA3732093.1"/>
    <property type="molecule type" value="Genomic_DNA"/>
</dbReference>
<dbReference type="AlphaFoldDB" id="A0AA42J1C3"/>